<dbReference type="EMBL" id="SZPQ01000033">
    <property type="protein sequence ID" value="TKI04082.1"/>
    <property type="molecule type" value="Genomic_DNA"/>
</dbReference>
<accession>A0ABY2SHI4</accession>
<protein>
    <submittedName>
        <fullName evidence="1">Type I-E CRISPR-associated protein Cse1/CasA</fullName>
    </submittedName>
</protein>
<dbReference type="InterPro" id="IPR013381">
    <property type="entry name" value="CRISPR-assoc_prot_Cse1"/>
</dbReference>
<organism evidence="1 2">
    <name type="scientific">Martelella alba</name>
    <dbReference type="NCBI Taxonomy" id="2590451"/>
    <lineage>
        <taxon>Bacteria</taxon>
        <taxon>Pseudomonadati</taxon>
        <taxon>Pseudomonadota</taxon>
        <taxon>Alphaproteobacteria</taxon>
        <taxon>Hyphomicrobiales</taxon>
        <taxon>Aurantimonadaceae</taxon>
        <taxon>Martelella</taxon>
    </lineage>
</organism>
<sequence length="522" mass="58491">MDLIKEPWLPVIRVDGTKTKIPLIELLDNAVLDTAYLRADFQNASWQMLAGLLQCTVAPEDDDDWEEIWNDGIDPNDWQDGLQAVSSAFQFGAEKPSFLQSYDALGSEYGSIAGLLIDAPGENALKHNKDHFIKRRSVERICPDCAVMALFTVQTNSPAGGAGYRVGMRGGGPLTTLVMPMAGQHVPLWKKLWLNVITQTKEPTSEKLTQIFPWLGPTRTSEKAGNVITPENAHPLQAYWGMPRRIEIDFAHTDAGNCDLCGEHHQALLLQMRSKNYGVQYDGWLHPFSPYRQALKDPSSPWLALKGQPGGLCYKDWLGILLEGEDKFNRTLPAKVVRAATERANILACGLWCSAYDMDNAKARCWYQHRIPLIDTSRADLLQAVMQQVVSLASDSLSLLRNALRSAWFANPKEATVDFGTVNTAFWQETEPAFLSLLVILAGDPQRKNAASCQALRQWEMQLHTYLLEVFDRNALTDVDCPSDILSRRLVARRILDGAYCKQKTRKDVLLLGEEQKEKQHA</sequence>
<dbReference type="NCBIfam" id="TIGR02547">
    <property type="entry name" value="casA_cse1"/>
    <property type="match status" value="1"/>
</dbReference>
<dbReference type="Proteomes" id="UP000305202">
    <property type="component" value="Unassembled WGS sequence"/>
</dbReference>
<keyword evidence="2" id="KW-1185">Reference proteome</keyword>
<name>A0ABY2SHI4_9HYPH</name>
<dbReference type="CDD" id="cd09669">
    <property type="entry name" value="Cse1_I-E"/>
    <property type="match status" value="1"/>
</dbReference>
<gene>
    <name evidence="1" type="primary">casA</name>
    <name evidence="1" type="ORF">FCN80_19155</name>
</gene>
<evidence type="ECO:0000313" key="2">
    <source>
        <dbReference type="Proteomes" id="UP000305202"/>
    </source>
</evidence>
<dbReference type="RefSeq" id="WP_136991816.1">
    <property type="nucleotide sequence ID" value="NZ_SZPQ01000033.1"/>
</dbReference>
<evidence type="ECO:0000313" key="1">
    <source>
        <dbReference type="EMBL" id="TKI04082.1"/>
    </source>
</evidence>
<reference evidence="1 2" key="1">
    <citation type="submission" date="2019-04" db="EMBL/GenBank/DDBJ databases">
        <authorList>
            <person name="Li M."/>
            <person name="Gao C."/>
        </authorList>
    </citation>
    <scope>NUCLEOTIDE SEQUENCE [LARGE SCALE GENOMIC DNA]</scope>
    <source>
        <strain evidence="1 2">BGMRC 2031</strain>
    </source>
</reference>
<comment type="caution">
    <text evidence="1">The sequence shown here is derived from an EMBL/GenBank/DDBJ whole genome shotgun (WGS) entry which is preliminary data.</text>
</comment>
<proteinExistence type="predicted"/>
<dbReference type="Pfam" id="PF09481">
    <property type="entry name" value="CRISPR_Cse1"/>
    <property type="match status" value="1"/>
</dbReference>